<evidence type="ECO:0000256" key="1">
    <source>
        <dbReference type="ARBA" id="ARBA00004173"/>
    </source>
</evidence>
<comment type="subcellular location">
    <subcellularLocation>
        <location evidence="1">Mitochondrion</location>
    </subcellularLocation>
</comment>
<evidence type="ECO:0000256" key="2">
    <source>
        <dbReference type="ARBA" id="ARBA00009863"/>
    </source>
</evidence>
<gene>
    <name evidence="9" type="primary">RSM23</name>
    <name evidence="9" type="ORF">TWF696_007704</name>
</gene>
<organism evidence="9 10">
    <name type="scientific">Orbilia brochopaga</name>
    <dbReference type="NCBI Taxonomy" id="3140254"/>
    <lineage>
        <taxon>Eukaryota</taxon>
        <taxon>Fungi</taxon>
        <taxon>Dikarya</taxon>
        <taxon>Ascomycota</taxon>
        <taxon>Pezizomycotina</taxon>
        <taxon>Orbiliomycetes</taxon>
        <taxon>Orbiliales</taxon>
        <taxon>Orbiliaceae</taxon>
        <taxon>Orbilia</taxon>
    </lineage>
</organism>
<dbReference type="PANTHER" id="PTHR12810:SF0">
    <property type="entry name" value="SMALL RIBOSOMAL SUBUNIT PROTEIN MS29"/>
    <property type="match status" value="1"/>
</dbReference>
<dbReference type="InterPro" id="IPR019368">
    <property type="entry name" value="Ribosomal_mS29"/>
</dbReference>
<dbReference type="GO" id="GO:0003735">
    <property type="term" value="F:structural constituent of ribosome"/>
    <property type="evidence" value="ECO:0007669"/>
    <property type="project" value="TreeGrafter"/>
</dbReference>
<evidence type="ECO:0000256" key="7">
    <source>
        <dbReference type="ARBA" id="ARBA00035140"/>
    </source>
</evidence>
<dbReference type="Pfam" id="PF10236">
    <property type="entry name" value="DAP3"/>
    <property type="match status" value="1"/>
</dbReference>
<feature type="region of interest" description="Disordered" evidence="8">
    <location>
        <begin position="330"/>
        <end position="355"/>
    </location>
</feature>
<proteinExistence type="inferred from homology"/>
<evidence type="ECO:0000256" key="3">
    <source>
        <dbReference type="ARBA" id="ARBA00022946"/>
    </source>
</evidence>
<evidence type="ECO:0000256" key="5">
    <source>
        <dbReference type="ARBA" id="ARBA00023128"/>
    </source>
</evidence>
<reference evidence="9 10" key="1">
    <citation type="submission" date="2019-10" db="EMBL/GenBank/DDBJ databases">
        <authorList>
            <person name="Palmer J.M."/>
        </authorList>
    </citation>
    <scope>NUCLEOTIDE SEQUENCE [LARGE SCALE GENOMIC DNA]</scope>
    <source>
        <strain evidence="9 10">TWF696</strain>
    </source>
</reference>
<evidence type="ECO:0000256" key="4">
    <source>
        <dbReference type="ARBA" id="ARBA00022980"/>
    </source>
</evidence>
<dbReference type="SUPFAM" id="SSF52540">
    <property type="entry name" value="P-loop containing nucleoside triphosphate hydrolases"/>
    <property type="match status" value="1"/>
</dbReference>
<dbReference type="EMBL" id="JAVHNQ010000006">
    <property type="protein sequence ID" value="KAK6344058.1"/>
    <property type="molecule type" value="Genomic_DNA"/>
</dbReference>
<protein>
    <recommendedName>
        <fullName evidence="7">Small ribosomal subunit protein mS29</fullName>
    </recommendedName>
</protein>
<sequence>MAAPACWRCTGRALLRSSSRSRSSSASRPSLPLPLPSIGLVANRPLHTTPPLGKKPDPRKPTVHKPLNLNKSRNKKKVHVVVKKPEVGYRRALRKAIVLANSNAPVLDLPDLKAEDMANPESVGKVFNIDVEDLEKLRQLEVFQKKQLWQFFSRPMTFIRNESVGIARAMESVERYEVSAADVVDEYINTKSSPAESELPDEGIALAGTEAAASIAGQQAEPFITQDEIAENTTDSESVATAKLNLRTLTETLTSLTRQIDEPSQESRNGKSIKQVLHRKREVEDLISRSVPHLRYLVRIDRQKLQRQEKQKSTRPATLTEFEDALRRQELSAESERLKKEERTQARKESQENSSRRMANYIIAGKAGTGKSILLLQAIVNAIQRSWVVIPISDAHDIVIGTTAYELDSETGRYIQPNYIRGLLGRIGKANANVLMKMKVKDDIQIGAIQIKAGSSLVSIIEAGTAGPDHSHKAFKALLNQLEQPGGPPVLFTLDNLDYAVRPTCGYKSPEFEDLHPLDLDILHTFAEYMSGRRKFSRQMILAATTSELHINPTLELLLQNKPLPGIGRYDHRIPTAFGTAATTIVMRGLSREHTRNFLEFYKRCGLWDYAWARSVPIAPALEQAGITSQEYMKLTGIKDFDAPRLATVEEEVTPNAVTLDEMRSVLELRQQDRDKINAVERQQMITEYLALPPTEHEVTERHVLTGGVPRELLKHCLRLQGSLNMP</sequence>
<dbReference type="Proteomes" id="UP001375240">
    <property type="component" value="Unassembled WGS sequence"/>
</dbReference>
<keyword evidence="5" id="KW-0496">Mitochondrion</keyword>
<keyword evidence="10" id="KW-1185">Reference proteome</keyword>
<feature type="compositionally biased region" description="Low complexity" evidence="8">
    <location>
        <begin position="16"/>
        <end position="30"/>
    </location>
</feature>
<comment type="similarity">
    <text evidence="2">Belongs to the mitochondrion-specific ribosomal protein mS29 family.</text>
</comment>
<keyword evidence="6" id="KW-0687">Ribonucleoprotein</keyword>
<accession>A0AAV9UQG0</accession>
<name>A0AAV9UQG0_9PEZI</name>
<comment type="caution">
    <text evidence="9">The sequence shown here is derived from an EMBL/GenBank/DDBJ whole genome shotgun (WGS) entry which is preliminary data.</text>
</comment>
<evidence type="ECO:0000313" key="9">
    <source>
        <dbReference type="EMBL" id="KAK6344058.1"/>
    </source>
</evidence>
<keyword evidence="3" id="KW-0809">Transit peptide</keyword>
<dbReference type="GO" id="GO:0005763">
    <property type="term" value="C:mitochondrial small ribosomal subunit"/>
    <property type="evidence" value="ECO:0007669"/>
    <property type="project" value="TreeGrafter"/>
</dbReference>
<feature type="region of interest" description="Disordered" evidence="8">
    <location>
        <begin position="16"/>
        <end position="67"/>
    </location>
</feature>
<evidence type="ECO:0000256" key="8">
    <source>
        <dbReference type="SAM" id="MobiDB-lite"/>
    </source>
</evidence>
<dbReference type="PANTHER" id="PTHR12810">
    <property type="entry name" value="MITOCHONDRIAL 28S RIBOSOMAL PROTEIN S29"/>
    <property type="match status" value="1"/>
</dbReference>
<dbReference type="InterPro" id="IPR027417">
    <property type="entry name" value="P-loop_NTPase"/>
</dbReference>
<evidence type="ECO:0000256" key="6">
    <source>
        <dbReference type="ARBA" id="ARBA00023274"/>
    </source>
</evidence>
<keyword evidence="4 9" id="KW-0689">Ribosomal protein</keyword>
<dbReference type="AlphaFoldDB" id="A0AAV9UQG0"/>
<evidence type="ECO:0000313" key="10">
    <source>
        <dbReference type="Proteomes" id="UP001375240"/>
    </source>
</evidence>